<evidence type="ECO:0000313" key="2">
    <source>
        <dbReference type="EMBL" id="PAV74251.1"/>
    </source>
</evidence>
<proteinExistence type="predicted"/>
<dbReference type="Proteomes" id="UP000218231">
    <property type="component" value="Unassembled WGS sequence"/>
</dbReference>
<gene>
    <name evidence="2" type="ORF">WR25_05434</name>
</gene>
<reference evidence="2 3" key="1">
    <citation type="journal article" date="2017" name="Curr. Biol.">
        <title>Genome architecture and evolution of a unichromosomal asexual nematode.</title>
        <authorList>
            <person name="Fradin H."/>
            <person name="Zegar C."/>
            <person name="Gutwein M."/>
            <person name="Lucas J."/>
            <person name="Kovtun M."/>
            <person name="Corcoran D."/>
            <person name="Baugh L.R."/>
            <person name="Kiontke K."/>
            <person name="Gunsalus K."/>
            <person name="Fitch D.H."/>
            <person name="Piano F."/>
        </authorList>
    </citation>
    <scope>NUCLEOTIDE SEQUENCE [LARGE SCALE GENOMIC DNA]</scope>
    <source>
        <strain evidence="2">PF1309</strain>
    </source>
</reference>
<feature type="region of interest" description="Disordered" evidence="1">
    <location>
        <begin position="1"/>
        <end position="30"/>
    </location>
</feature>
<organism evidence="2 3">
    <name type="scientific">Diploscapter pachys</name>
    <dbReference type="NCBI Taxonomy" id="2018661"/>
    <lineage>
        <taxon>Eukaryota</taxon>
        <taxon>Metazoa</taxon>
        <taxon>Ecdysozoa</taxon>
        <taxon>Nematoda</taxon>
        <taxon>Chromadorea</taxon>
        <taxon>Rhabditida</taxon>
        <taxon>Rhabditina</taxon>
        <taxon>Rhabditomorpha</taxon>
        <taxon>Rhabditoidea</taxon>
        <taxon>Rhabditidae</taxon>
        <taxon>Diploscapter</taxon>
    </lineage>
</organism>
<protein>
    <submittedName>
        <fullName evidence="2">Uncharacterized protein</fullName>
    </submittedName>
</protein>
<comment type="caution">
    <text evidence="2">The sequence shown here is derived from an EMBL/GenBank/DDBJ whole genome shotgun (WGS) entry which is preliminary data.</text>
</comment>
<evidence type="ECO:0000256" key="1">
    <source>
        <dbReference type="SAM" id="MobiDB-lite"/>
    </source>
</evidence>
<sequence length="479" mass="50994">MAGGGRGDGKSSVDHGHHLIGQSGDTGGVSSSARISLARAVRRARSSSFSIALWSRLADRVASAARLTISSAVSTRACAAAADWCSRSRKCACAPIDAAETRVSGAGATASASARIRLCRLVSLACFSCARISSARTSPSCSVRTRWMRASFLASGTEDAGQFGDRLVQADRLVRRLLDIFHHHRVRGDGVVDRRIGAGAVGAHQHQVAVFLVRRQVPAQHARGMNVIGVRDIGHHAADRRTDVDRRIDAALGEMPVEHDMPVEDRPRRIDDRIVAVVAIGQHGIDGGDRPAAAHVGAGALDQIGQHRDGGRRITARAGGFAQRQPDLAARMRDAGQRIHDEQHLLALIAKGFGDGGGAQCATDAQHGAVVGGHRDDDGALARLARDLGFEEVGDFSGSLADQPDDDDVGLGRLHHHAEQHRLADARSRHDADALALTDRQQPVDRPHADVHRLEHAAAVERRLQLAGERPFACTADRA</sequence>
<feature type="compositionally biased region" description="Basic and acidic residues" evidence="1">
    <location>
        <begin position="7"/>
        <end position="17"/>
    </location>
</feature>
<evidence type="ECO:0000313" key="3">
    <source>
        <dbReference type="Proteomes" id="UP000218231"/>
    </source>
</evidence>
<name>A0A2A2KJW7_9BILA</name>
<keyword evidence="3" id="KW-1185">Reference proteome</keyword>
<accession>A0A2A2KJW7</accession>
<dbReference type="EMBL" id="LIAE01008379">
    <property type="protein sequence ID" value="PAV74251.1"/>
    <property type="molecule type" value="Genomic_DNA"/>
</dbReference>
<dbReference type="AlphaFoldDB" id="A0A2A2KJW7"/>